<evidence type="ECO:0000313" key="1">
    <source>
        <dbReference type="EMBL" id="MFL4472092.1"/>
    </source>
</evidence>
<evidence type="ECO:0000313" key="2">
    <source>
        <dbReference type="Proteomes" id="UP001627408"/>
    </source>
</evidence>
<dbReference type="RefSeq" id="WP_407593972.1">
    <property type="nucleotide sequence ID" value="NZ_JBHDIY010000002.1"/>
</dbReference>
<proteinExistence type="predicted"/>
<sequence length="925" mass="99396">MPNDDVDPLVLVQTKWLKDFESKFELSAGNLEMMDQRKAGQAAIQTLDAQKEGIRDALMGIKVTVKGGPFGIGGKKMKLLEGEGDYRAEIDTVHHGKKMKEAMSPEQSNIVKAQLDKITAIRAQLDGNPYYDAGERPAMIEAPERTDDMSDIEYDDLFRKYTEDCIAQEKEWEAKVAECERHVTEDLWTPMVREGVIPENLVPQKNSEVATLFENSAAAYDERLDEYAADLTDADLLQQKFDLGFKIGNSVLKFAGSLNEFSGAVGGDGVQDGVGVASDVFEYMGIAMTLGEGVAKAVITDKDYIGVGLAIADAAAATIGKASDSDTAGIIGSVIENGARSVRVGQKLSADPPDYEGAFMDVVEGVSSELERNDPDDDGGLMSDIAAGLTTSATAAFQSKNIAAMVQRGDPPLAILSAIMDAGDTLGSYALSKAGVIKDDEDGGDGDEGPDEGELSQDIMDGLAALNGKFDEDKRAEIEARTKEMDIVAAERLKEAAEAAAAEEQAQFEMHLRMGFPLATDDQEAADIAEFERVNSIEFLIAMQKKNEATFAMCEQIKDKGMAFVEKLFPPAALVSACITLALTIKSAIEQTQEMIMWRENVADAMTAVSPQVDAMLNRSGLQTKQAMQQNVQAALDAAKVVAEVLKLTPGAPAAPIVSASVGAIEAGIELADLIYTEVQLNAAWKIYQQAQATPDDRYLAREALRENPTLSKYAMAYGSLNGDAIAIEGMRRCGLNKQVLANPDTNIAKVVTYLESKYPDDPVLLRANPPSDKWYPGNIELNAQNWMLFYQAAISDAELDPGGDTSGVAAALGRLDEAETAFEAALKDVAERAKTTTVSAHKETPVVIDTSAKDTLLISLIQVRGKLDGYKPKQLGGSVAHDSMAAYVDALRAKAEQRTGSVNRIVDSAPWTSKLQKDPETTGG</sequence>
<protein>
    <submittedName>
        <fullName evidence="1">Uncharacterized protein</fullName>
    </submittedName>
</protein>
<reference evidence="1 2" key="1">
    <citation type="submission" date="2024-08" db="EMBL/GenBank/DDBJ databases">
        <title>Tateyamaria sp. nov., isolated from marine algae.</title>
        <authorList>
            <person name="Choi B.J."/>
            <person name="Kim J.M."/>
            <person name="Lee J.K."/>
            <person name="Choi D.G."/>
            <person name="Bayburt H."/>
            <person name="Baek J.H."/>
            <person name="Han D.M."/>
            <person name="Jeon C.O."/>
        </authorList>
    </citation>
    <scope>NUCLEOTIDE SEQUENCE [LARGE SCALE GENOMIC DNA]</scope>
    <source>
        <strain evidence="1 2">KMU-156</strain>
    </source>
</reference>
<dbReference type="Proteomes" id="UP001627408">
    <property type="component" value="Unassembled WGS sequence"/>
</dbReference>
<name>A0ABW8V265_9RHOB</name>
<comment type="caution">
    <text evidence="1">The sequence shown here is derived from an EMBL/GenBank/DDBJ whole genome shotgun (WGS) entry which is preliminary data.</text>
</comment>
<organism evidence="1 2">
    <name type="scientific">Tateyamaria armeniaca</name>
    <dbReference type="NCBI Taxonomy" id="2518930"/>
    <lineage>
        <taxon>Bacteria</taxon>
        <taxon>Pseudomonadati</taxon>
        <taxon>Pseudomonadota</taxon>
        <taxon>Alphaproteobacteria</taxon>
        <taxon>Rhodobacterales</taxon>
        <taxon>Roseobacteraceae</taxon>
        <taxon>Tateyamaria</taxon>
    </lineage>
</organism>
<keyword evidence="2" id="KW-1185">Reference proteome</keyword>
<dbReference type="EMBL" id="JBHDIY010000002">
    <property type="protein sequence ID" value="MFL4472092.1"/>
    <property type="molecule type" value="Genomic_DNA"/>
</dbReference>
<accession>A0ABW8V265</accession>
<gene>
    <name evidence="1" type="ORF">ACERZ8_20240</name>
</gene>